<dbReference type="CDD" id="cd02042">
    <property type="entry name" value="ParAB_family"/>
    <property type="match status" value="1"/>
</dbReference>
<comment type="cofactor">
    <cofactor evidence="4">
        <name>Zn(2+)</name>
        <dbReference type="ChEBI" id="CHEBI:29105"/>
    </cofactor>
</comment>
<dbReference type="GO" id="GO:0008270">
    <property type="term" value="F:zinc ion binding"/>
    <property type="evidence" value="ECO:0007669"/>
    <property type="project" value="UniProtKB-KW"/>
</dbReference>
<evidence type="ECO:0000256" key="8">
    <source>
        <dbReference type="ARBA" id="ARBA00011842"/>
    </source>
</evidence>
<dbReference type="GO" id="GO:0005975">
    <property type="term" value="P:carbohydrate metabolic process"/>
    <property type="evidence" value="ECO:0007669"/>
    <property type="project" value="InterPro"/>
</dbReference>
<evidence type="ECO:0000256" key="23">
    <source>
        <dbReference type="SAM" id="MobiDB-lite"/>
    </source>
</evidence>
<dbReference type="SUPFAM" id="SSF56796">
    <property type="entry name" value="Dehydroquinate synthase-like"/>
    <property type="match status" value="1"/>
</dbReference>
<comment type="cofactor">
    <cofactor evidence="5">
        <name>Fe(2+)</name>
        <dbReference type="ChEBI" id="CHEBI:29033"/>
    </cofactor>
</comment>
<dbReference type="SUPFAM" id="SSF52540">
    <property type="entry name" value="P-loop containing nucleoside triphosphate hydrolases"/>
    <property type="match status" value="1"/>
</dbReference>
<evidence type="ECO:0000256" key="10">
    <source>
        <dbReference type="ARBA" id="ARBA00022516"/>
    </source>
</evidence>
<comment type="subunit">
    <text evidence="8">Acetyl-CoA carboxylase is a heterohexamer composed of biotin carboxyl carrier protein, biotin carboxylase and 2 subunits each of ACCase subunit alpha and ACCase plastid-coded subunit beta (accD).</text>
</comment>
<dbReference type="Proteomes" id="UP000601435">
    <property type="component" value="Unassembled WGS sequence"/>
</dbReference>
<dbReference type="Pfam" id="PF17848">
    <property type="entry name" value="Zn_ribbon_ACC"/>
    <property type="match status" value="1"/>
</dbReference>
<evidence type="ECO:0000256" key="9">
    <source>
        <dbReference type="ARBA" id="ARBA00013188"/>
    </source>
</evidence>
<dbReference type="Gene3D" id="3.40.50.1970">
    <property type="match status" value="1"/>
</dbReference>
<dbReference type="InterPro" id="IPR013078">
    <property type="entry name" value="His_Pase_superF_clade-1"/>
</dbReference>
<comment type="similarity">
    <text evidence="7">Belongs to the ribulose-phosphate 3-epimerase family.</text>
</comment>
<dbReference type="NCBIfam" id="NF004076">
    <property type="entry name" value="PRK05581.1-4"/>
    <property type="match status" value="1"/>
</dbReference>
<evidence type="ECO:0000256" key="13">
    <source>
        <dbReference type="ARBA" id="ARBA00022741"/>
    </source>
</evidence>
<evidence type="ECO:0000256" key="3">
    <source>
        <dbReference type="ARBA" id="ARBA00001941"/>
    </source>
</evidence>
<dbReference type="SUPFAM" id="SSF81296">
    <property type="entry name" value="E set domains"/>
    <property type="match status" value="1"/>
</dbReference>
<keyword evidence="10" id="KW-0444">Lipid biosynthesis</keyword>
<dbReference type="InterPro" id="IPR000438">
    <property type="entry name" value="Acetyl_CoA_COase_Trfase_b_su"/>
</dbReference>
<feature type="domain" description="CoA carboxyltransferase N-terminal" evidence="24">
    <location>
        <begin position="685"/>
        <end position="912"/>
    </location>
</feature>
<dbReference type="Gene3D" id="3.40.50.300">
    <property type="entry name" value="P-loop containing nucleotide triphosphate hydrolases"/>
    <property type="match status" value="1"/>
</dbReference>
<dbReference type="Pfam" id="PF24621">
    <property type="entry name" value="DHQS_C"/>
    <property type="match status" value="1"/>
</dbReference>
<dbReference type="InterPro" id="IPR026019">
    <property type="entry name" value="Ribul_P_3_epim"/>
</dbReference>
<dbReference type="HAMAP" id="MF_02227">
    <property type="entry name" value="RPE"/>
    <property type="match status" value="1"/>
</dbReference>
<feature type="region of interest" description="Disordered" evidence="23">
    <location>
        <begin position="11"/>
        <end position="35"/>
    </location>
</feature>
<evidence type="ECO:0000256" key="19">
    <source>
        <dbReference type="ARBA" id="ARBA00023098"/>
    </source>
</evidence>
<dbReference type="GO" id="GO:0016740">
    <property type="term" value="F:transferase activity"/>
    <property type="evidence" value="ECO:0007669"/>
    <property type="project" value="UniProtKB-KW"/>
</dbReference>
<evidence type="ECO:0000256" key="5">
    <source>
        <dbReference type="ARBA" id="ARBA00001954"/>
    </source>
</evidence>
<dbReference type="GO" id="GO:0016829">
    <property type="term" value="F:lyase activity"/>
    <property type="evidence" value="ECO:0007669"/>
    <property type="project" value="UniProtKB-KW"/>
</dbReference>
<dbReference type="SUPFAM" id="SSF52096">
    <property type="entry name" value="ClpP/crotonase"/>
    <property type="match status" value="1"/>
</dbReference>
<dbReference type="Gene3D" id="3.40.50.880">
    <property type="match status" value="1"/>
</dbReference>
<sequence>DRGFAAVGFAPPHPAASLRSQPPSPARGVGAGIRTKNGSMERPLIGIACGEDGKDVKARVAYVDAVLASGGAPLLLPPCSGEAFGEVVRGYVGLCDGFVLTGGRDPVMEGYGVATHPSADRESSRRQAFDEALLRELAAEAPEKPVLGVCLGMQMMALAAGGTLDQHLPETTATHADHMDDAAHAIRVEIDDSIVVDGEVTSWHRQAVSDAGSMRVVARAHDGVIEAIDDPSRAFYLGVQWHPERTPREENGLALFRTLVETNPSRLPLIAPSILSADFADLGDECEFMLGEAGADLLHVDVMDGHFVPNLTMGPALVQSLRKRMPDACLDVHVMVTDPGQYIEPFAQAGADCLTFHIEPALDVRAGAGMAPLSEGYDVREVAERVRSSGMLAGIAINPPTDVSTILPHVEAFDMVLVMSVNPGFSGQSFIAEVLAKTEAVRAALRDDQRLQMDGGISPENAALVRDAGCDVLVAASAIFGRQRVLLIRSGRTAWDDEGRLQGRSDLPLSENGRSSFIAGIPSALGPEEPGFTVIHHGPDEASKESAELVAERVGAKLKSVKGFGGMDVGLWDGLLESDLLERYPRAVKQWREDPTMVTPPEGETIAGLADRLLTALIKVTEKAGEKPVAVVLRPIAYSLLASLLTEKGTAGLWEMAQDGPTSERVTVTPKRLKELLESNRAGGLWLRCPECGSLIYRKQMEANLSVCPECEFHFRIGAAERVRQLVDDKTFEPMFTNLRTSDPLEFTDLKPYKERLAKEQAKTGEVEGVQTGRAFIKGRPVMLACLDLTFFMGTLSSVVGEKITRAIEHATEHDLPLIIVSCSGGARMQESGYSLMQMAKTSAALARFDDAGGVFISVLTDPTTGGVSASFAMLGDVIFAEPKALIGFAGPRVIKQTIRQELPEGFQRAESRGLLTTPGSEPVTKSELLRTVSIDLPGSAYDVVIGPGALGGLGALARTRCGGDATRAFVVYDSNLPAETVELAVTSLEDEGLGVEAASAFASEDQKCMATVERLLVEVERAGLSRWDPVVALGGGIVGDVAGFVGATYRRGAPVIQCPTTLLSMVDASVGGKTGVNLEVDGALRKNMVGSFWQPEGVLADTSTLASLDARVLRAGLGECLKHGILLGEPMGLWGWTVPNLDAILSLDASVMVELVAKNVAAKASVVVADERELSASGPGRAALNLGHTFAHAIETLEKLSPTNSASDAPLMHGEAVMYGLICAMAVSESTGRMPGGSTGRVRHTIEGLGLAPKLAGLPDDTELIARMGSDKKARGGRVRLVLPVEGGGVELVGVDDASVLSTGWSAIREGSNSSVGAVCMFGGHLPRTAPHVCGRRVRRTGVPWERRVKTIAIVNQKGGSGKTTTAISLSSALSMRGQRTLLVDLDPQSHCASGLAIPESQIDLQIGDVMMWPDARPLPTERFIWRTRSSLHVAPSTTKLAGLESARGGLAAREDRDSRLLRVLNDVRDSYDWCVLDCPPYIGLLTFNALRAADEVLIPVETGYFALQGAGKQVATMEALFRRSGRGVPYRLLPTMYDRASKVADDVLEGIRKQFSESLTPIVIRVDEKVREATSMGTPVTEFAPSCSAAKDYAALASYLMEHAPSAVPVGATETRMGAGEALFGDSGRDRDRGPASAGAGGAGIFDAYDEGGADEGLEAVELTGWSQTGDLLDGVVSMDAPPLTDDRPPARGGGESLSRAAELAAKARQLASRSAEISKKIERDPDVARVMRELDGPSSPQVVIGGAPGSEPGSGNARFGAIPVGGGVLFAQPGGPEMEFCVAGDHNGWVPSATKLKYNEERERHEAFVVAAPGPMRYRLVANGEWMADPYNPNAQANPYGGRDSIVVVGGAHSDSSGRGADFDALADLFLGEPEREAPALRLTEDATDDEGREARPLVREVLLLGHLPVRANPWVAQYARLCAEREGGPVALIRMGSGQMGIDLYGLDSDFRECQAEATAEGAIDRVARAASHVILQVSDADDAALATSDSSERVTVLTAANDAAVVSVYRTAKRLAGSVGELGVAVMGESETRARAAVAKLAQASRAFLDLEIVERGIIDRMGPTGGAMVFLGECEATFEEVAARLAEVRETPTETVAEIEEPVTNVEPAREAPVFIGEIEPRTPARDAKQHTAVDAGKTRVDRQQETPSPRPVDDARGVAITALGLTLIDASCPDDEGVTLARDENGAMHLLVADEGCRGMERLASVRAWAGKHARLLAAIDSRLDIGGDIGLHLLTARPKDVRHLLECEVKIHALRRADERIGTGWVCLELN</sequence>
<evidence type="ECO:0000313" key="25">
    <source>
        <dbReference type="EMBL" id="CAE7211167.1"/>
    </source>
</evidence>
<dbReference type="Pfam" id="PF00300">
    <property type="entry name" value="His_Phos_1"/>
    <property type="match status" value="1"/>
</dbReference>
<dbReference type="SUPFAM" id="SSF53254">
    <property type="entry name" value="Phosphoglycerate mutase-like"/>
    <property type="match status" value="1"/>
</dbReference>
<evidence type="ECO:0000256" key="11">
    <source>
        <dbReference type="ARBA" id="ARBA00022679"/>
    </source>
</evidence>
<protein>
    <recommendedName>
        <fullName evidence="9">ribulose-phosphate 3-epimerase</fullName>
        <ecNumber evidence="9">5.1.3.1</ecNumber>
    </recommendedName>
    <alternativeName>
        <fullName evidence="22">Pentose-5-phosphate 3-epimerase</fullName>
    </alternativeName>
</protein>
<dbReference type="InterPro" id="IPR041010">
    <property type="entry name" value="Znf-ACC"/>
</dbReference>
<dbReference type="NCBIfam" id="TIGR00515">
    <property type="entry name" value="accD"/>
    <property type="match status" value="1"/>
</dbReference>
<dbReference type="GO" id="GO:0009317">
    <property type="term" value="C:acetyl-CoA carboxylase complex"/>
    <property type="evidence" value="ECO:0007669"/>
    <property type="project" value="InterPro"/>
</dbReference>
<feature type="non-terminal residue" evidence="25">
    <location>
        <position position="1"/>
    </location>
</feature>
<name>A0A812JLM7_9DINO</name>
<dbReference type="EMBL" id="CAJNJA010006498">
    <property type="protein sequence ID" value="CAE7211167.1"/>
    <property type="molecule type" value="Genomic_DNA"/>
</dbReference>
<evidence type="ECO:0000256" key="12">
    <source>
        <dbReference type="ARBA" id="ARBA00022723"/>
    </source>
</evidence>
<dbReference type="GO" id="GO:0004750">
    <property type="term" value="F:D-ribulose-phosphate 3-epimerase activity"/>
    <property type="evidence" value="ECO:0007669"/>
    <property type="project" value="UniProtKB-EC"/>
</dbReference>
<dbReference type="InterPro" id="IPR029045">
    <property type="entry name" value="ClpP/crotonase-like_dom_sf"/>
</dbReference>
<dbReference type="InterPro" id="IPR025669">
    <property type="entry name" value="AAA_dom"/>
</dbReference>
<keyword evidence="16" id="KW-0862">Zinc</keyword>
<dbReference type="Pfam" id="PF01761">
    <property type="entry name" value="DHQ_synthase"/>
    <property type="match status" value="1"/>
</dbReference>
<proteinExistence type="inferred from homology"/>
<reference evidence="25" key="1">
    <citation type="submission" date="2021-02" db="EMBL/GenBank/DDBJ databases">
        <authorList>
            <person name="Dougan E. K."/>
            <person name="Rhodes N."/>
            <person name="Thang M."/>
            <person name="Chan C."/>
        </authorList>
    </citation>
    <scope>NUCLEOTIDE SEQUENCE</scope>
</reference>
<dbReference type="InterPro" id="IPR011697">
    <property type="entry name" value="Peptidase_C26"/>
</dbReference>
<dbReference type="InterPro" id="IPR011060">
    <property type="entry name" value="RibuloseP-bd_barrel"/>
</dbReference>
<keyword evidence="12" id="KW-0479">Metal-binding</keyword>
<evidence type="ECO:0000256" key="17">
    <source>
        <dbReference type="ARBA" id="ARBA00022840"/>
    </source>
</evidence>
<dbReference type="GO" id="GO:0003989">
    <property type="term" value="F:acetyl-CoA carboxylase activity"/>
    <property type="evidence" value="ECO:0007669"/>
    <property type="project" value="InterPro"/>
</dbReference>
<comment type="subcellular location">
    <subcellularLocation>
        <location evidence="6">Cytoplasm</location>
    </subcellularLocation>
</comment>
<dbReference type="InterPro" id="IPR034733">
    <property type="entry name" value="AcCoA_carboxyl_beta"/>
</dbReference>
<dbReference type="GO" id="GO:0006633">
    <property type="term" value="P:fatty acid biosynthetic process"/>
    <property type="evidence" value="ECO:0007669"/>
    <property type="project" value="UniProtKB-KW"/>
</dbReference>
<dbReference type="EC" id="5.1.3.1" evidence="9"/>
<dbReference type="InterPro" id="IPR000056">
    <property type="entry name" value="Ribul_P_3_epim-like"/>
</dbReference>
<evidence type="ECO:0000256" key="2">
    <source>
        <dbReference type="ARBA" id="ARBA00001936"/>
    </source>
</evidence>
<dbReference type="Gene3D" id="3.20.20.70">
    <property type="entry name" value="Aldolase class I"/>
    <property type="match status" value="1"/>
</dbReference>
<accession>A0A812JLM7</accession>
<evidence type="ECO:0000259" key="24">
    <source>
        <dbReference type="PROSITE" id="PS50980"/>
    </source>
</evidence>
<dbReference type="Gene3D" id="2.60.40.10">
    <property type="entry name" value="Immunoglobulins"/>
    <property type="match status" value="1"/>
</dbReference>
<dbReference type="PRINTS" id="PR01070">
    <property type="entry name" value="ACCCTRFRASEB"/>
</dbReference>
<dbReference type="Pfam" id="PF01039">
    <property type="entry name" value="Carboxyl_trans"/>
    <property type="match status" value="1"/>
</dbReference>
<dbReference type="InterPro" id="IPR013783">
    <property type="entry name" value="Ig-like_fold"/>
</dbReference>
<keyword evidence="11" id="KW-0808">Transferase</keyword>
<gene>
    <name evidence="25" type="primary">accD</name>
    <name evidence="25" type="ORF">SNEC2469_LOCUS2148</name>
</gene>
<dbReference type="Gene3D" id="3.40.50.1240">
    <property type="entry name" value="Phosphoglycerate mutase-like"/>
    <property type="match status" value="1"/>
</dbReference>
<dbReference type="GO" id="GO:2001295">
    <property type="term" value="P:malonyl-CoA biosynthetic process"/>
    <property type="evidence" value="ECO:0007669"/>
    <property type="project" value="TreeGrafter"/>
</dbReference>
<comment type="cofactor">
    <cofactor evidence="2">
        <name>Mn(2+)</name>
        <dbReference type="ChEBI" id="CHEBI:29035"/>
    </cofactor>
</comment>
<dbReference type="HAMAP" id="MF_01395">
    <property type="entry name" value="AcetylCoA_CT_beta"/>
    <property type="match status" value="1"/>
</dbReference>
<dbReference type="InterPro" id="IPR029062">
    <property type="entry name" value="Class_I_gatase-like"/>
</dbReference>
<comment type="catalytic activity">
    <reaction evidence="1">
        <text>D-ribulose 5-phosphate = D-xylulose 5-phosphate</text>
        <dbReference type="Rhea" id="RHEA:13677"/>
        <dbReference type="ChEBI" id="CHEBI:57737"/>
        <dbReference type="ChEBI" id="CHEBI:58121"/>
        <dbReference type="EC" id="5.1.3.1"/>
    </reaction>
</comment>
<keyword evidence="21" id="KW-0413">Isomerase</keyword>
<evidence type="ECO:0000256" key="15">
    <source>
        <dbReference type="ARBA" id="ARBA00022832"/>
    </source>
</evidence>
<dbReference type="GO" id="GO:0016787">
    <property type="term" value="F:hydrolase activity"/>
    <property type="evidence" value="ECO:0007669"/>
    <property type="project" value="InterPro"/>
</dbReference>
<dbReference type="PROSITE" id="PS51273">
    <property type="entry name" value="GATASE_TYPE_1"/>
    <property type="match status" value="1"/>
</dbReference>
<keyword evidence="14" id="KW-0863">Zinc-finger</keyword>
<dbReference type="CDD" id="cd01745">
    <property type="entry name" value="GATase1_2"/>
    <property type="match status" value="1"/>
</dbReference>
<dbReference type="GO" id="GO:0005524">
    <property type="term" value="F:ATP binding"/>
    <property type="evidence" value="ECO:0007669"/>
    <property type="project" value="UniProtKB-KW"/>
</dbReference>
<dbReference type="CDD" id="cd08195">
    <property type="entry name" value="DHQS"/>
    <property type="match status" value="1"/>
</dbReference>
<dbReference type="InterPro" id="IPR014756">
    <property type="entry name" value="Ig_E-set"/>
</dbReference>
<evidence type="ECO:0000313" key="26">
    <source>
        <dbReference type="Proteomes" id="UP000601435"/>
    </source>
</evidence>
<organism evidence="25 26">
    <name type="scientific">Symbiodinium necroappetens</name>
    <dbReference type="NCBI Taxonomy" id="1628268"/>
    <lineage>
        <taxon>Eukaryota</taxon>
        <taxon>Sar</taxon>
        <taxon>Alveolata</taxon>
        <taxon>Dinophyceae</taxon>
        <taxon>Suessiales</taxon>
        <taxon>Symbiodiniaceae</taxon>
        <taxon>Symbiodinium</taxon>
    </lineage>
</organism>
<keyword evidence="18" id="KW-0315">Glutamine amidotransferase</keyword>
<evidence type="ECO:0000256" key="14">
    <source>
        <dbReference type="ARBA" id="ARBA00022771"/>
    </source>
</evidence>
<evidence type="ECO:0000256" key="6">
    <source>
        <dbReference type="ARBA" id="ARBA00004496"/>
    </source>
</evidence>
<feature type="region of interest" description="Disordered" evidence="23">
    <location>
        <begin position="2126"/>
        <end position="2161"/>
    </location>
</feature>
<evidence type="ECO:0000256" key="1">
    <source>
        <dbReference type="ARBA" id="ARBA00001782"/>
    </source>
</evidence>
<dbReference type="InterPro" id="IPR013785">
    <property type="entry name" value="Aldolase_TIM"/>
</dbReference>
<dbReference type="InterPro" id="IPR030960">
    <property type="entry name" value="DHQS/DOIS_N"/>
</dbReference>
<dbReference type="FunFam" id="3.20.20.70:FF:000004">
    <property type="entry name" value="Ribulose-phosphate 3-epimerase"/>
    <property type="match status" value="1"/>
</dbReference>
<feature type="region of interest" description="Disordered" evidence="23">
    <location>
        <begin position="1623"/>
        <end position="1646"/>
    </location>
</feature>
<evidence type="ECO:0000256" key="16">
    <source>
        <dbReference type="ARBA" id="ARBA00022833"/>
    </source>
</evidence>
<dbReference type="PROSITE" id="PS50980">
    <property type="entry name" value="COA_CT_NTER"/>
    <property type="match status" value="1"/>
</dbReference>
<dbReference type="InterPro" id="IPR056179">
    <property type="entry name" value="DHQS_C"/>
</dbReference>
<keyword evidence="26" id="KW-1185">Reference proteome</keyword>
<dbReference type="Pfam" id="PF07722">
    <property type="entry name" value="Peptidase_C26"/>
    <property type="match status" value="1"/>
</dbReference>
<dbReference type="InterPro" id="IPR027417">
    <property type="entry name" value="P-loop_NTPase"/>
</dbReference>
<dbReference type="PANTHER" id="PTHR42995:SF5">
    <property type="entry name" value="ACETYL-COENZYME A CARBOXYLASE CARBOXYL TRANSFERASE SUBUNIT BETA, CHLOROPLASTIC"/>
    <property type="match status" value="1"/>
</dbReference>
<dbReference type="InterPro" id="IPR029033">
    <property type="entry name" value="His_PPase_superfam"/>
</dbReference>
<dbReference type="OrthoDB" id="1927044at2759"/>
<dbReference type="SUPFAM" id="SSF51366">
    <property type="entry name" value="Ribulose-phoshate binding barrel"/>
    <property type="match status" value="1"/>
</dbReference>
<keyword evidence="20" id="KW-0275">Fatty acid biosynthesis</keyword>
<evidence type="ECO:0000256" key="21">
    <source>
        <dbReference type="ARBA" id="ARBA00023235"/>
    </source>
</evidence>
<keyword evidence="19" id="KW-0443">Lipid metabolism</keyword>
<keyword evidence="13" id="KW-0547">Nucleotide-binding</keyword>
<dbReference type="PROSITE" id="PS01085">
    <property type="entry name" value="RIBUL_P_3_EPIMER_1"/>
    <property type="match status" value="1"/>
</dbReference>
<dbReference type="CDD" id="cd00429">
    <property type="entry name" value="RPE"/>
    <property type="match status" value="1"/>
</dbReference>
<comment type="caution">
    <text evidence="25">The sequence shown here is derived from an EMBL/GenBank/DDBJ whole genome shotgun (WGS) entry which is preliminary data.</text>
</comment>
<feature type="compositionally biased region" description="Basic and acidic residues" evidence="23">
    <location>
        <begin position="2126"/>
        <end position="2151"/>
    </location>
</feature>
<dbReference type="SUPFAM" id="SSF52317">
    <property type="entry name" value="Class I glutamine amidotransferase-like"/>
    <property type="match status" value="1"/>
</dbReference>
<evidence type="ECO:0000256" key="20">
    <source>
        <dbReference type="ARBA" id="ARBA00023160"/>
    </source>
</evidence>
<evidence type="ECO:0000256" key="4">
    <source>
        <dbReference type="ARBA" id="ARBA00001947"/>
    </source>
</evidence>
<evidence type="ECO:0000256" key="18">
    <source>
        <dbReference type="ARBA" id="ARBA00022962"/>
    </source>
</evidence>
<dbReference type="PANTHER" id="PTHR42995">
    <property type="entry name" value="ACETYL-COENZYME A CARBOXYLASE CARBOXYL TRANSFERASE SUBUNIT BETA, CHLOROPLASTIC"/>
    <property type="match status" value="1"/>
</dbReference>
<evidence type="ECO:0000256" key="7">
    <source>
        <dbReference type="ARBA" id="ARBA00009541"/>
    </source>
</evidence>
<dbReference type="Pfam" id="PF00834">
    <property type="entry name" value="Ribul_P_3_epim"/>
    <property type="match status" value="1"/>
</dbReference>
<dbReference type="Gene3D" id="1.20.1090.10">
    <property type="entry name" value="Dehydroquinate synthase-like - alpha domain"/>
    <property type="match status" value="1"/>
</dbReference>
<dbReference type="InterPro" id="IPR011762">
    <property type="entry name" value="COA_CT_N"/>
</dbReference>
<comment type="cofactor">
    <cofactor evidence="3">
        <name>Co(2+)</name>
        <dbReference type="ChEBI" id="CHEBI:48828"/>
    </cofactor>
</comment>
<keyword evidence="17" id="KW-0067">ATP-binding</keyword>
<evidence type="ECO:0000256" key="22">
    <source>
        <dbReference type="ARBA" id="ARBA00030599"/>
    </source>
</evidence>
<dbReference type="GO" id="GO:0006098">
    <property type="term" value="P:pentose-phosphate shunt"/>
    <property type="evidence" value="ECO:0007669"/>
    <property type="project" value="InterPro"/>
</dbReference>
<dbReference type="Gene3D" id="3.90.226.10">
    <property type="entry name" value="2-enoyl-CoA Hydratase, Chain A, domain 1"/>
    <property type="match status" value="1"/>
</dbReference>
<dbReference type="NCBIfam" id="TIGR01163">
    <property type="entry name" value="rpe"/>
    <property type="match status" value="1"/>
</dbReference>
<dbReference type="Pfam" id="PF13614">
    <property type="entry name" value="AAA_31"/>
    <property type="match status" value="1"/>
</dbReference>
<keyword evidence="15" id="KW-0276">Fatty acid metabolism</keyword>